<dbReference type="GO" id="GO:0005886">
    <property type="term" value="C:plasma membrane"/>
    <property type="evidence" value="ECO:0007669"/>
    <property type="project" value="UniProtKB-SubCell"/>
</dbReference>
<evidence type="ECO:0000256" key="2">
    <source>
        <dbReference type="ARBA" id="ARBA00022475"/>
    </source>
</evidence>
<feature type="transmembrane region" description="Helical" evidence="6">
    <location>
        <begin position="419"/>
        <end position="438"/>
    </location>
</feature>
<dbReference type="PIRSF" id="PIRSF006060">
    <property type="entry name" value="AA_transporter"/>
    <property type="match status" value="1"/>
</dbReference>
<sequence length="483" mass="51530">MSDTKSAPDKKRMSVVQLTVLTMVNMMGSGIIMLPTKLAQVGTISILSWIITAGGATLLAYAFAKAGRYTKKPGGMGGYAEYTFGKSGNFLTNFAYFISLVIANIAIAISAVGYALSLFQVDTGNMDKGPLLVGVLTIVTLWLATVLNFGGARITGQLSTFTIWGVIIPVVGISIIGWFWFSGHMWVDAWNPHHMGTFPAISASIAMTLWGFLGIESASANSDSVENPEKNVPLAVLGGCLGAAAMYIVSTNVMFGIVDYKDLANSNGPFGLAFSQMFNPTIGKIVLAMMVISCFGSLLGWQFTIAQVARSLALEGMMPKAFTKVTKANAPIVGMVIITIAQTLLSLMTISPSLSEQFEVLVNLAVITNVVPYILCMGSLMVMQKVANVPKREARVTNTIAIIAGIYSCYALYTAGESAMMGGALVFFFSFLLFGLAAPKVMDLKGYKHEVDENSRLSDHYSADKDDLLTSGSSKVEGEPEAL</sequence>
<accession>A0A2I1ILK3</accession>
<comment type="subcellular location">
    <subcellularLocation>
        <location evidence="1 6">Cell membrane</location>
        <topology evidence="1 6">Multi-pass membrane protein</topology>
    </subcellularLocation>
</comment>
<reference evidence="8 9" key="1">
    <citation type="submission" date="2017-12" db="EMBL/GenBank/DDBJ databases">
        <title>Phylogenetic diversity of female urinary microbiome.</title>
        <authorList>
            <person name="Thomas-White K."/>
            <person name="Wolfe A.J."/>
        </authorList>
    </citation>
    <scope>NUCLEOTIDE SEQUENCE [LARGE SCALE GENOMIC DNA]</scope>
    <source>
        <strain evidence="8 9">UMB0402</strain>
    </source>
</reference>
<feature type="transmembrane region" description="Helical" evidence="6">
    <location>
        <begin position="193"/>
        <end position="213"/>
    </location>
</feature>
<feature type="compositionally biased region" description="Basic and acidic residues" evidence="7">
    <location>
        <begin position="458"/>
        <end position="468"/>
    </location>
</feature>
<protein>
    <recommendedName>
        <fullName evidence="6">Putrescine transporter</fullName>
    </recommendedName>
</protein>
<dbReference type="GeneID" id="35867350"/>
<feature type="transmembrane region" description="Helical" evidence="6">
    <location>
        <begin position="94"/>
        <end position="119"/>
    </location>
</feature>
<evidence type="ECO:0000313" key="9">
    <source>
        <dbReference type="Proteomes" id="UP000235122"/>
    </source>
</evidence>
<feature type="transmembrane region" description="Helical" evidence="6">
    <location>
        <begin position="395"/>
        <end position="413"/>
    </location>
</feature>
<proteinExistence type="inferred from homology"/>
<organism evidence="8 9">
    <name type="scientific">Winkia neuii</name>
    <dbReference type="NCBI Taxonomy" id="33007"/>
    <lineage>
        <taxon>Bacteria</taxon>
        <taxon>Bacillati</taxon>
        <taxon>Actinomycetota</taxon>
        <taxon>Actinomycetes</taxon>
        <taxon>Actinomycetales</taxon>
        <taxon>Actinomycetaceae</taxon>
        <taxon>Winkia</taxon>
    </lineage>
</organism>
<dbReference type="RefSeq" id="WP_029769270.1">
    <property type="nucleotide sequence ID" value="NZ_JASOXK010000003.1"/>
</dbReference>
<dbReference type="InterPro" id="IPR050367">
    <property type="entry name" value="APC_superfamily"/>
</dbReference>
<feature type="transmembrane region" description="Helical" evidence="6">
    <location>
        <begin position="161"/>
        <end position="181"/>
    </location>
</feature>
<feature type="transmembrane region" description="Helical" evidence="6">
    <location>
        <begin position="15"/>
        <end position="34"/>
    </location>
</feature>
<dbReference type="Proteomes" id="UP000235122">
    <property type="component" value="Unassembled WGS sequence"/>
</dbReference>
<evidence type="ECO:0000313" key="8">
    <source>
        <dbReference type="EMBL" id="PKY72005.1"/>
    </source>
</evidence>
<dbReference type="Pfam" id="PF13520">
    <property type="entry name" value="AA_permease_2"/>
    <property type="match status" value="1"/>
</dbReference>
<keyword evidence="6" id="KW-0813">Transport</keyword>
<dbReference type="GO" id="GO:0015496">
    <property type="term" value="F:putrescine:ornithine antiporter activity"/>
    <property type="evidence" value="ECO:0007669"/>
    <property type="project" value="InterPro"/>
</dbReference>
<comment type="similarity">
    <text evidence="6">Belongs to the amino acid-polyamine-organocation (APC) superfamily. Basic amino acid/polyamine antiporter (APA) (TC 2.A.3.2) family.</text>
</comment>
<evidence type="ECO:0000256" key="4">
    <source>
        <dbReference type="ARBA" id="ARBA00022989"/>
    </source>
</evidence>
<dbReference type="AlphaFoldDB" id="A0A2I1ILK3"/>
<evidence type="ECO:0000256" key="6">
    <source>
        <dbReference type="HAMAP-Rule" id="MF_02073"/>
    </source>
</evidence>
<feature type="transmembrane region" description="Helical" evidence="6">
    <location>
        <begin position="131"/>
        <end position="149"/>
    </location>
</feature>
<dbReference type="STRING" id="33007.HMPREF3198_00418"/>
<dbReference type="InterPro" id="IPR027566">
    <property type="entry name" value="Symport/antiport_PotE"/>
</dbReference>
<name>A0A2I1ILK3_9ACTO</name>
<dbReference type="PANTHER" id="PTHR42770">
    <property type="entry name" value="AMINO ACID TRANSPORTER-RELATED"/>
    <property type="match status" value="1"/>
</dbReference>
<feature type="transmembrane region" description="Helical" evidence="6">
    <location>
        <begin position="330"/>
        <end position="348"/>
    </location>
</feature>
<evidence type="ECO:0000256" key="3">
    <source>
        <dbReference type="ARBA" id="ARBA00022692"/>
    </source>
</evidence>
<dbReference type="Gene3D" id="1.20.1740.10">
    <property type="entry name" value="Amino acid/polyamine transporter I"/>
    <property type="match status" value="1"/>
</dbReference>
<feature type="transmembrane region" description="Helical" evidence="6">
    <location>
        <begin position="46"/>
        <end position="64"/>
    </location>
</feature>
<comment type="caution">
    <text evidence="8">The sequence shown here is derived from an EMBL/GenBank/DDBJ whole genome shotgun (WGS) entry which is preliminary data.</text>
</comment>
<dbReference type="NCBIfam" id="TIGR04299">
    <property type="entry name" value="antiport_PotE"/>
    <property type="match status" value="1"/>
</dbReference>
<dbReference type="HAMAP" id="MF_02073">
    <property type="entry name" value="Putrescine_transp"/>
    <property type="match status" value="1"/>
</dbReference>
<keyword evidence="5 6" id="KW-0472">Membrane</keyword>
<feature type="transmembrane region" description="Helical" evidence="6">
    <location>
        <begin position="360"/>
        <end position="383"/>
    </location>
</feature>
<evidence type="ECO:0000256" key="7">
    <source>
        <dbReference type="SAM" id="MobiDB-lite"/>
    </source>
</evidence>
<keyword evidence="3 6" id="KW-0812">Transmembrane</keyword>
<keyword evidence="2 6" id="KW-1003">Cell membrane</keyword>
<gene>
    <name evidence="8" type="ORF">CYJ19_07270</name>
</gene>
<keyword evidence="4 6" id="KW-1133">Transmembrane helix</keyword>
<evidence type="ECO:0000256" key="1">
    <source>
        <dbReference type="ARBA" id="ARBA00004651"/>
    </source>
</evidence>
<dbReference type="EMBL" id="PKKO01000004">
    <property type="protein sequence ID" value="PKY72005.1"/>
    <property type="molecule type" value="Genomic_DNA"/>
</dbReference>
<dbReference type="NCBIfam" id="NF007938">
    <property type="entry name" value="PRK10655.1"/>
    <property type="match status" value="1"/>
</dbReference>
<feature type="transmembrane region" description="Helical" evidence="6">
    <location>
        <begin position="285"/>
        <end position="309"/>
    </location>
</feature>
<feature type="region of interest" description="Disordered" evidence="7">
    <location>
        <begin position="458"/>
        <end position="483"/>
    </location>
</feature>
<evidence type="ECO:0000256" key="5">
    <source>
        <dbReference type="ARBA" id="ARBA00023136"/>
    </source>
</evidence>
<feature type="transmembrane region" description="Helical" evidence="6">
    <location>
        <begin position="234"/>
        <end position="258"/>
    </location>
</feature>
<dbReference type="InterPro" id="IPR002293">
    <property type="entry name" value="AA/rel_permease1"/>
</dbReference>
<keyword evidence="9" id="KW-1185">Reference proteome</keyword>
<dbReference type="PANTHER" id="PTHR42770:SF6">
    <property type="entry name" value="PUTRESCINE TRANSPORTER POTE"/>
    <property type="match status" value="1"/>
</dbReference>